<organism evidence="1 2">
    <name type="scientific">Tenacibaculum holothuriorum</name>
    <dbReference type="NCBI Taxonomy" id="1635173"/>
    <lineage>
        <taxon>Bacteria</taxon>
        <taxon>Pseudomonadati</taxon>
        <taxon>Bacteroidota</taxon>
        <taxon>Flavobacteriia</taxon>
        <taxon>Flavobacteriales</taxon>
        <taxon>Flavobacteriaceae</taxon>
        <taxon>Tenacibaculum</taxon>
    </lineage>
</organism>
<dbReference type="RefSeq" id="WP_086029120.1">
    <property type="nucleotide sequence ID" value="NZ_LAPZ01000001.1"/>
</dbReference>
<evidence type="ECO:0000313" key="2">
    <source>
        <dbReference type="Proteomes" id="UP000194221"/>
    </source>
</evidence>
<accession>A0A1Y2PGM1</accession>
<dbReference type="EMBL" id="LAPZ01000001">
    <property type="protein sequence ID" value="OSY89310.1"/>
    <property type="molecule type" value="Genomic_DNA"/>
</dbReference>
<sequence>MKKLLLPVYKKDNHPRASHPYYILFNIGQTLEFTSKRKAEDYARLISSYIVDTIRMLNTIQKELYGIYLDNYFRLSGWWSVRIRPKLDCYLEDIEYFDKEYGRGNACIKFISFYRILNSVEDACKILRRAIKSIKDYNTLGKLNSFLQLLKNVYKHVDKLKKGRGDVQYKENTMKVVHIKTKSKKASDSMT</sequence>
<dbReference type="AlphaFoldDB" id="A0A1Y2PGM1"/>
<name>A0A1Y2PGM1_9FLAO</name>
<proteinExistence type="predicted"/>
<comment type="caution">
    <text evidence="1">The sequence shown here is derived from an EMBL/GenBank/DDBJ whole genome shotgun (WGS) entry which is preliminary data.</text>
</comment>
<reference evidence="1 2" key="1">
    <citation type="submission" date="2015-03" db="EMBL/GenBank/DDBJ databases">
        <title>Genome sequence of Tenacibaculum sp. S2-2, isolated from intestinal microbiota of sea cucumber, Apostichopus japonicas.</title>
        <authorList>
            <person name="Shao Z."/>
            <person name="Wang L."/>
            <person name="Li X."/>
        </authorList>
    </citation>
    <scope>NUCLEOTIDE SEQUENCE [LARGE SCALE GENOMIC DNA]</scope>
    <source>
        <strain evidence="1 2">S2-2</strain>
    </source>
</reference>
<evidence type="ECO:0000313" key="1">
    <source>
        <dbReference type="EMBL" id="OSY89310.1"/>
    </source>
</evidence>
<keyword evidence="2" id="KW-1185">Reference proteome</keyword>
<dbReference type="OrthoDB" id="1189659at2"/>
<protein>
    <submittedName>
        <fullName evidence="1">Uncharacterized protein</fullName>
    </submittedName>
</protein>
<dbReference type="Proteomes" id="UP000194221">
    <property type="component" value="Unassembled WGS sequence"/>
</dbReference>
<gene>
    <name evidence="1" type="ORF">WH52_01335</name>
</gene>
<dbReference type="InParanoid" id="A0A1Y2PGM1"/>